<dbReference type="GO" id="GO:0042124">
    <property type="term" value="F:1,3-beta-glucanosyltransferase activity"/>
    <property type="evidence" value="ECO:0007669"/>
    <property type="project" value="TreeGrafter"/>
</dbReference>
<comment type="caution">
    <text evidence="13">The sequence shown here is derived from an EMBL/GenBank/DDBJ whole genome shotgun (WGS) entry which is preliminary data.</text>
</comment>
<evidence type="ECO:0000256" key="12">
    <source>
        <dbReference type="RuleBase" id="RU361209"/>
    </source>
</evidence>
<evidence type="ECO:0000256" key="1">
    <source>
        <dbReference type="ARBA" id="ARBA00004196"/>
    </source>
</evidence>
<keyword evidence="6 12" id="KW-0732">Signal</keyword>
<keyword evidence="4 12" id="KW-0336">GPI-anchor</keyword>
<dbReference type="GO" id="GO:0031505">
    <property type="term" value="P:fungal-type cell wall organization"/>
    <property type="evidence" value="ECO:0007669"/>
    <property type="project" value="TreeGrafter"/>
</dbReference>
<dbReference type="GO" id="GO:0071970">
    <property type="term" value="P:fungal-type cell wall (1-&gt;3)-beta-D-glucan biosynthetic process"/>
    <property type="evidence" value="ECO:0007669"/>
    <property type="project" value="TreeGrafter"/>
</dbReference>
<keyword evidence="11" id="KW-0961">Cell wall biogenesis/degradation</keyword>
<dbReference type="GO" id="GO:0005886">
    <property type="term" value="C:plasma membrane"/>
    <property type="evidence" value="ECO:0007669"/>
    <property type="project" value="UniProtKB-SubCell"/>
</dbReference>
<dbReference type="Proteomes" id="UP001377567">
    <property type="component" value="Unassembled WGS sequence"/>
</dbReference>
<evidence type="ECO:0000256" key="2">
    <source>
        <dbReference type="ARBA" id="ARBA00004589"/>
    </source>
</evidence>
<proteinExistence type="inferred from homology"/>
<dbReference type="InterPro" id="IPR017853">
    <property type="entry name" value="GH"/>
</dbReference>
<gene>
    <name evidence="13" type="ORF">DAKH74_045010</name>
</gene>
<dbReference type="GO" id="GO:0009277">
    <property type="term" value="C:fungal-type cell wall"/>
    <property type="evidence" value="ECO:0007669"/>
    <property type="project" value="UniProtKB-ARBA"/>
</dbReference>
<evidence type="ECO:0000256" key="4">
    <source>
        <dbReference type="ARBA" id="ARBA00022622"/>
    </source>
</evidence>
<evidence type="ECO:0000256" key="11">
    <source>
        <dbReference type="ARBA" id="ARBA00023316"/>
    </source>
</evidence>
<evidence type="ECO:0000313" key="14">
    <source>
        <dbReference type="Proteomes" id="UP001377567"/>
    </source>
</evidence>
<dbReference type="FunFam" id="3.20.20.80:FF:000032">
    <property type="entry name" value="1,3-beta-glucanosyltransferase"/>
    <property type="match status" value="1"/>
</dbReference>
<dbReference type="Pfam" id="PF03198">
    <property type="entry name" value="Glyco_hydro_72"/>
    <property type="match status" value="1"/>
</dbReference>
<keyword evidence="14" id="KW-1185">Reference proteome</keyword>
<dbReference type="GO" id="GO:0098552">
    <property type="term" value="C:side of membrane"/>
    <property type="evidence" value="ECO:0007669"/>
    <property type="project" value="UniProtKB-KW"/>
</dbReference>
<accession>A0AAV5S2H6</accession>
<evidence type="ECO:0000256" key="10">
    <source>
        <dbReference type="ARBA" id="ARBA00023288"/>
    </source>
</evidence>
<evidence type="ECO:0000256" key="8">
    <source>
        <dbReference type="ARBA" id="ARBA00023157"/>
    </source>
</evidence>
<evidence type="ECO:0000256" key="6">
    <source>
        <dbReference type="ARBA" id="ARBA00022729"/>
    </source>
</evidence>
<comment type="function">
    <text evidence="12">Splits internally a 1,3-beta-glucan molecule and transfers the newly generated reducing end (the donor) to the non-reducing end of another 1,3-beta-glucan molecule (the acceptor) forming a 1,3-beta linkage, resulting in the elongation of 1,3-beta-glucan chains in the cell wall.</text>
</comment>
<evidence type="ECO:0000256" key="5">
    <source>
        <dbReference type="ARBA" id="ARBA00022679"/>
    </source>
</evidence>
<dbReference type="InterPro" id="IPR004886">
    <property type="entry name" value="Glucanosyltransferase"/>
</dbReference>
<evidence type="ECO:0000256" key="9">
    <source>
        <dbReference type="ARBA" id="ARBA00023180"/>
    </source>
</evidence>
<protein>
    <recommendedName>
        <fullName evidence="12">1,3-beta-glucanosyltransferase</fullName>
        <ecNumber evidence="12">2.4.1.-</ecNumber>
    </recommendedName>
</protein>
<keyword evidence="10 12" id="KW-0449">Lipoprotein</keyword>
<dbReference type="AlphaFoldDB" id="A0AAV5S2H6"/>
<dbReference type="PANTHER" id="PTHR31468:SF14">
    <property type="entry name" value="1,3-BETA-GLUCANOSYLTRANSFERASE GAS4"/>
    <property type="match status" value="1"/>
</dbReference>
<dbReference type="Gene3D" id="3.20.20.80">
    <property type="entry name" value="Glycosidases"/>
    <property type="match status" value="1"/>
</dbReference>
<comment type="similarity">
    <text evidence="3 12">Belongs to the glycosyl hydrolase 72 family.</text>
</comment>
<dbReference type="PANTHER" id="PTHR31468">
    <property type="entry name" value="1,3-BETA-GLUCANOSYLTRANSFERASE GAS1"/>
    <property type="match status" value="1"/>
</dbReference>
<feature type="chain" id="PRO_5043113748" description="1,3-beta-glucanosyltransferase" evidence="12">
    <location>
        <begin position="19"/>
        <end position="460"/>
    </location>
</feature>
<keyword evidence="5 12" id="KW-0808">Transferase</keyword>
<keyword evidence="9" id="KW-0325">Glycoprotein</keyword>
<comment type="subcellular location">
    <subcellularLocation>
        <location evidence="1">Cell envelope</location>
    </subcellularLocation>
    <subcellularLocation>
        <location evidence="12">Cell membrane</location>
        <topology evidence="12">Lipid-anchor</topology>
        <topology evidence="12">GPI-anchor</topology>
    </subcellularLocation>
    <subcellularLocation>
        <location evidence="2">Membrane</location>
        <topology evidence="2">Lipid-anchor</topology>
        <topology evidence="2">GPI-anchor</topology>
    </subcellularLocation>
</comment>
<feature type="signal peptide" evidence="12">
    <location>
        <begin position="1"/>
        <end position="18"/>
    </location>
</feature>
<keyword evidence="8" id="KW-1015">Disulfide bond</keyword>
<evidence type="ECO:0000256" key="3">
    <source>
        <dbReference type="ARBA" id="ARBA00007528"/>
    </source>
</evidence>
<sequence>MFPLWLPTLLAILPRVRGWVHPVTAAGTHFYDSETHAPFVIRGLDYQPGGSSGFDGTRDPLSDPTLCARDIVLFQELGINTVRIYSVNPALNHDKCMTMLALAGIYVLLDVNTPLPHQHLNRYEPWTTYTPAYLEHVFGVVQQFSNYNNTLGFFAGNEVVNDGRSAQFAPVYVKKLITDIKRYIAKNSKRAIPVGYSAADDLRYRVSLARYLECEADSDSSMDGVDFYGVNSYQWCGEQTLESAGYDELIAAYANYTRPVFLSEYGCNKVLPRQFQETGALYSSEMLQSFSGGLVYEFSHESNHYGLVNINADESVRLRPDFTQLKQRYSDSIESMDTGAIPEMRSQQANAQPPRCAPSYSGLGTSLDYPKNLAKTYIDRGVKATGGYCELSSHDLKNLYKIEDENGNPWTGPAEISLVATIPADIVGSHIKERVSKNDATTLSVPLALWLLWHLLRSIA</sequence>
<evidence type="ECO:0000256" key="7">
    <source>
        <dbReference type="ARBA" id="ARBA00023136"/>
    </source>
</evidence>
<keyword evidence="7 12" id="KW-0472">Membrane</keyword>
<dbReference type="SUPFAM" id="SSF51445">
    <property type="entry name" value="(Trans)glycosidases"/>
    <property type="match status" value="1"/>
</dbReference>
<organism evidence="13 14">
    <name type="scientific">Maudiozyma humilis</name>
    <name type="common">Sour dough yeast</name>
    <name type="synonym">Kazachstania humilis</name>
    <dbReference type="NCBI Taxonomy" id="51915"/>
    <lineage>
        <taxon>Eukaryota</taxon>
        <taxon>Fungi</taxon>
        <taxon>Dikarya</taxon>
        <taxon>Ascomycota</taxon>
        <taxon>Saccharomycotina</taxon>
        <taxon>Saccharomycetes</taxon>
        <taxon>Saccharomycetales</taxon>
        <taxon>Saccharomycetaceae</taxon>
        <taxon>Maudiozyma</taxon>
    </lineage>
</organism>
<dbReference type="EC" id="2.4.1.-" evidence="12"/>
<dbReference type="EMBL" id="BTGD01000016">
    <property type="protein sequence ID" value="GMM57885.1"/>
    <property type="molecule type" value="Genomic_DNA"/>
</dbReference>
<evidence type="ECO:0000313" key="13">
    <source>
        <dbReference type="EMBL" id="GMM57885.1"/>
    </source>
</evidence>
<reference evidence="13 14" key="1">
    <citation type="journal article" date="2023" name="Elife">
        <title>Identification of key yeast species and microbe-microbe interactions impacting larval growth of Drosophila in the wild.</title>
        <authorList>
            <person name="Mure A."/>
            <person name="Sugiura Y."/>
            <person name="Maeda R."/>
            <person name="Honda K."/>
            <person name="Sakurai N."/>
            <person name="Takahashi Y."/>
            <person name="Watada M."/>
            <person name="Katoh T."/>
            <person name="Gotoh A."/>
            <person name="Gotoh Y."/>
            <person name="Taniguchi I."/>
            <person name="Nakamura K."/>
            <person name="Hayashi T."/>
            <person name="Katayama T."/>
            <person name="Uemura T."/>
            <person name="Hattori Y."/>
        </authorList>
    </citation>
    <scope>NUCLEOTIDE SEQUENCE [LARGE SCALE GENOMIC DNA]</scope>
    <source>
        <strain evidence="13 14">KH-74</strain>
    </source>
</reference>
<name>A0AAV5S2H6_MAUHU</name>